<feature type="domain" description="LysM" evidence="6">
    <location>
        <begin position="523"/>
        <end position="569"/>
    </location>
</feature>
<dbReference type="AlphaFoldDB" id="A0A0C4E8F4"/>
<evidence type="ECO:0000313" key="7">
    <source>
        <dbReference type="EMBL" id="KLU89886.1"/>
    </source>
</evidence>
<dbReference type="PANTHER" id="PTHR34997:SF1">
    <property type="entry name" value="PEPTIDOGLYCAN-BINDING LYSIN DOMAIN"/>
    <property type="match status" value="1"/>
</dbReference>
<dbReference type="OrthoDB" id="5985073at2759"/>
<keyword evidence="9" id="KW-1185">Reference proteome</keyword>
<evidence type="ECO:0000256" key="4">
    <source>
        <dbReference type="SAM" id="MobiDB-lite"/>
    </source>
</evidence>
<feature type="chain" id="PRO_5009385799" description="LysM domain-containing protein" evidence="5">
    <location>
        <begin position="19"/>
        <end position="579"/>
    </location>
</feature>
<organism evidence="8 9">
    <name type="scientific">Magnaporthiopsis poae (strain ATCC 64411 / 73-15)</name>
    <name type="common">Kentucky bluegrass fungus</name>
    <name type="synonym">Magnaporthe poae</name>
    <dbReference type="NCBI Taxonomy" id="644358"/>
    <lineage>
        <taxon>Eukaryota</taxon>
        <taxon>Fungi</taxon>
        <taxon>Dikarya</taxon>
        <taxon>Ascomycota</taxon>
        <taxon>Pezizomycotina</taxon>
        <taxon>Sordariomycetes</taxon>
        <taxon>Sordariomycetidae</taxon>
        <taxon>Magnaporthales</taxon>
        <taxon>Magnaporthaceae</taxon>
        <taxon>Magnaporthiopsis</taxon>
    </lineage>
</organism>
<dbReference type="SMART" id="SM00257">
    <property type="entry name" value="LysM"/>
    <property type="match status" value="3"/>
</dbReference>
<dbReference type="CDD" id="cd00118">
    <property type="entry name" value="LysM"/>
    <property type="match status" value="3"/>
</dbReference>
<sequence length="579" mass="61492">MARLLVLLAALVVLGTQAQQVSLVNITAPFFNFPDTCIQVLNQAVSCDAQILRVGGRGGFESDATLAKVCTSACSDSLSTWVRRVGRACGQARYTVGKASVLATFLAQKVLEAYSSLCIKDPQGKFCNAALWSAGVSATGTAAASSLACHSCAASIISTQLQMPIGATQAELKSQYVSMTSSCKIPSMTVTPQATTTDWVIMPPSETPVCKGTTYTIQAGDTCRGISLRNGISTVDLLAANRLQAWCANFPTSGTVCIPSAKVCKPYQVSADLKDTCSSIASKNGVTWTQIVSWNPVLGEYCENLAKLGKTGDVICASQPGGTWVNPDPPEPEVTTKPAPETHFTLTPTEFGAMPSPTMTMPYPQAGYMYPIANGSVLDCQLYRAPPVKPDGLGTSIDSYKCSDFARVYGTTVGQLLELNPSLRNRTANGDCELRPSEQYCVRRDVDKSTVGATKYCVGLSVAETGPRQTCAGFIGWHNLTMSAFLLWNPGLGSKCENFHAGSSYCTQVRGLRPADTISSCTRWHLVAADNNCAAIEQKYGLSHARFLAWNPSVLGDCSGIQTGYEYCVGTPQFPGTGG</sequence>
<dbReference type="Gene3D" id="3.10.350.10">
    <property type="entry name" value="LysM domain"/>
    <property type="match status" value="4"/>
</dbReference>
<name>A0A0C4E8F4_MAGP6</name>
<dbReference type="eggNOG" id="KOG2806">
    <property type="taxonomic scope" value="Eukaryota"/>
</dbReference>
<dbReference type="EMBL" id="GL876973">
    <property type="protein sequence ID" value="KLU89886.1"/>
    <property type="molecule type" value="Genomic_DNA"/>
</dbReference>
<dbReference type="OMA" id="VIDECEL"/>
<dbReference type="STRING" id="644358.A0A0C4E8F4"/>
<evidence type="ECO:0000259" key="6">
    <source>
        <dbReference type="PROSITE" id="PS51782"/>
    </source>
</evidence>
<protein>
    <recommendedName>
        <fullName evidence="6">LysM domain-containing protein</fullName>
    </recommendedName>
</protein>
<evidence type="ECO:0000256" key="3">
    <source>
        <dbReference type="ARBA" id="ARBA00044955"/>
    </source>
</evidence>
<evidence type="ECO:0000313" key="8">
    <source>
        <dbReference type="EnsemblFungi" id="MAPG_08855T0"/>
    </source>
</evidence>
<dbReference type="EMBL" id="ADBL01002158">
    <property type="status" value="NOT_ANNOTATED_CDS"/>
    <property type="molecule type" value="Genomic_DNA"/>
</dbReference>
<dbReference type="Proteomes" id="UP000011715">
    <property type="component" value="Unassembled WGS sequence"/>
</dbReference>
<dbReference type="InterPro" id="IPR036779">
    <property type="entry name" value="LysM_dom_sf"/>
</dbReference>
<dbReference type="EnsemblFungi" id="MAPG_08855T0">
    <property type="protein sequence ID" value="MAPG_08855T0"/>
    <property type="gene ID" value="MAPG_08855"/>
</dbReference>
<gene>
    <name evidence="7" type="ORF">MAPG_08855</name>
</gene>
<keyword evidence="2" id="KW-0843">Virulence</keyword>
<proteinExistence type="inferred from homology"/>
<dbReference type="VEuPathDB" id="FungiDB:MAPG_08855"/>
<evidence type="ECO:0000256" key="1">
    <source>
        <dbReference type="ARBA" id="ARBA00022669"/>
    </source>
</evidence>
<dbReference type="Pfam" id="PF01476">
    <property type="entry name" value="LysM"/>
    <property type="match status" value="2"/>
</dbReference>
<keyword evidence="5" id="KW-0732">Signal</keyword>
<accession>A0A0C4E8F4</accession>
<dbReference type="GO" id="GO:0008061">
    <property type="term" value="F:chitin binding"/>
    <property type="evidence" value="ECO:0007669"/>
    <property type="project" value="UniProtKB-KW"/>
</dbReference>
<dbReference type="InterPro" id="IPR052210">
    <property type="entry name" value="LysM1-like"/>
</dbReference>
<feature type="region of interest" description="Disordered" evidence="4">
    <location>
        <begin position="321"/>
        <end position="341"/>
    </location>
</feature>
<feature type="domain" description="LysM" evidence="6">
    <location>
        <begin position="213"/>
        <end position="258"/>
    </location>
</feature>
<evidence type="ECO:0000313" key="9">
    <source>
        <dbReference type="Proteomes" id="UP000011715"/>
    </source>
</evidence>
<dbReference type="PROSITE" id="PS51782">
    <property type="entry name" value="LYSM"/>
    <property type="match status" value="3"/>
</dbReference>
<reference evidence="8" key="4">
    <citation type="journal article" date="2015" name="G3 (Bethesda)">
        <title>Genome sequences of three phytopathogenic species of the Magnaporthaceae family of fungi.</title>
        <authorList>
            <person name="Okagaki L.H."/>
            <person name="Nunes C.C."/>
            <person name="Sailsbery J."/>
            <person name="Clay B."/>
            <person name="Brown D."/>
            <person name="John T."/>
            <person name="Oh Y."/>
            <person name="Young N."/>
            <person name="Fitzgerald M."/>
            <person name="Haas B.J."/>
            <person name="Zeng Q."/>
            <person name="Young S."/>
            <person name="Adiconis X."/>
            <person name="Fan L."/>
            <person name="Levin J.Z."/>
            <person name="Mitchell T.K."/>
            <person name="Okubara P.A."/>
            <person name="Farman M.L."/>
            <person name="Kohn L.M."/>
            <person name="Birren B."/>
            <person name="Ma L.-J."/>
            <person name="Dean R.A."/>
        </authorList>
    </citation>
    <scope>NUCLEOTIDE SEQUENCE</scope>
    <source>
        <strain evidence="8">ATCC 64411 / 73-15</strain>
    </source>
</reference>
<dbReference type="SUPFAM" id="SSF54106">
    <property type="entry name" value="LysM domain"/>
    <property type="match status" value="2"/>
</dbReference>
<reference evidence="8" key="5">
    <citation type="submission" date="2015-06" db="UniProtKB">
        <authorList>
            <consortium name="EnsemblFungi"/>
        </authorList>
    </citation>
    <scope>IDENTIFICATION</scope>
    <source>
        <strain evidence="8">ATCC 64411</strain>
    </source>
</reference>
<feature type="domain" description="LysM" evidence="6">
    <location>
        <begin position="265"/>
        <end position="314"/>
    </location>
</feature>
<evidence type="ECO:0000256" key="2">
    <source>
        <dbReference type="ARBA" id="ARBA00023026"/>
    </source>
</evidence>
<reference evidence="7" key="3">
    <citation type="submission" date="2011-03" db="EMBL/GenBank/DDBJ databases">
        <title>Annotation of Magnaporthe poae ATCC 64411.</title>
        <authorList>
            <person name="Ma L.-J."/>
            <person name="Dead R."/>
            <person name="Young S.K."/>
            <person name="Zeng Q."/>
            <person name="Gargeya S."/>
            <person name="Fitzgerald M."/>
            <person name="Haas B."/>
            <person name="Abouelleil A."/>
            <person name="Alvarado L."/>
            <person name="Arachchi H.M."/>
            <person name="Berlin A."/>
            <person name="Brown A."/>
            <person name="Chapman S.B."/>
            <person name="Chen Z."/>
            <person name="Dunbar C."/>
            <person name="Freedman E."/>
            <person name="Gearin G."/>
            <person name="Gellesch M."/>
            <person name="Goldberg J."/>
            <person name="Griggs A."/>
            <person name="Gujja S."/>
            <person name="Heiman D."/>
            <person name="Howarth C."/>
            <person name="Larson L."/>
            <person name="Lui A."/>
            <person name="MacDonald P.J.P."/>
            <person name="Mehta T."/>
            <person name="Montmayeur A."/>
            <person name="Murphy C."/>
            <person name="Neiman D."/>
            <person name="Pearson M."/>
            <person name="Priest M."/>
            <person name="Roberts A."/>
            <person name="Saif S."/>
            <person name="Shea T."/>
            <person name="Shenoy N."/>
            <person name="Sisk P."/>
            <person name="Stolte C."/>
            <person name="Sykes S."/>
            <person name="Yandava C."/>
            <person name="Wortman J."/>
            <person name="Nusbaum C."/>
            <person name="Birren B."/>
        </authorList>
    </citation>
    <scope>NUCLEOTIDE SEQUENCE</scope>
    <source>
        <strain evidence="7">ATCC 64411</strain>
    </source>
</reference>
<dbReference type="InterPro" id="IPR018392">
    <property type="entry name" value="LysM"/>
</dbReference>
<evidence type="ECO:0000256" key="5">
    <source>
        <dbReference type="SAM" id="SignalP"/>
    </source>
</evidence>
<reference evidence="9" key="2">
    <citation type="submission" date="2010-05" db="EMBL/GenBank/DDBJ databases">
        <title>The genome sequence of Magnaporthe poae strain ATCC 64411.</title>
        <authorList>
            <person name="Ma L.-J."/>
            <person name="Dead R."/>
            <person name="Young S."/>
            <person name="Zeng Q."/>
            <person name="Koehrsen M."/>
            <person name="Alvarado L."/>
            <person name="Berlin A."/>
            <person name="Chapman S.B."/>
            <person name="Chen Z."/>
            <person name="Freedman E."/>
            <person name="Gellesch M."/>
            <person name="Goldberg J."/>
            <person name="Griggs A."/>
            <person name="Gujja S."/>
            <person name="Heilman E.R."/>
            <person name="Heiman D."/>
            <person name="Hepburn T."/>
            <person name="Howarth C."/>
            <person name="Jen D."/>
            <person name="Larson L."/>
            <person name="Mehta T."/>
            <person name="Neiman D."/>
            <person name="Pearson M."/>
            <person name="Roberts A."/>
            <person name="Saif S."/>
            <person name="Shea T."/>
            <person name="Shenoy N."/>
            <person name="Sisk P."/>
            <person name="Stolte C."/>
            <person name="Sykes S."/>
            <person name="Walk T."/>
            <person name="White J."/>
            <person name="Yandava C."/>
            <person name="Haas B."/>
            <person name="Nusbaum C."/>
            <person name="Birren B."/>
        </authorList>
    </citation>
    <scope>NUCLEOTIDE SEQUENCE [LARGE SCALE GENOMIC DNA]</scope>
    <source>
        <strain evidence="9">ATCC 64411 / 73-15</strain>
    </source>
</reference>
<comment type="similarity">
    <text evidence="3">Belongs to the secreted LysM effector family.</text>
</comment>
<keyword evidence="1" id="KW-0147">Chitin-binding</keyword>
<reference evidence="7" key="1">
    <citation type="submission" date="2010-05" db="EMBL/GenBank/DDBJ databases">
        <title>The Genome Sequence of Magnaporthe poae strain ATCC 64411.</title>
        <authorList>
            <consortium name="The Broad Institute Genome Sequencing Platform"/>
            <consortium name="Broad Institute Genome Sequencing Center for Infectious Disease"/>
            <person name="Ma L.-J."/>
            <person name="Dead R."/>
            <person name="Young S."/>
            <person name="Zeng Q."/>
            <person name="Koehrsen M."/>
            <person name="Alvarado L."/>
            <person name="Berlin A."/>
            <person name="Chapman S.B."/>
            <person name="Chen Z."/>
            <person name="Freedman E."/>
            <person name="Gellesch M."/>
            <person name="Goldberg J."/>
            <person name="Griggs A."/>
            <person name="Gujja S."/>
            <person name="Heilman E.R."/>
            <person name="Heiman D."/>
            <person name="Hepburn T."/>
            <person name="Howarth C."/>
            <person name="Jen D."/>
            <person name="Larson L."/>
            <person name="Mehta T."/>
            <person name="Neiman D."/>
            <person name="Pearson M."/>
            <person name="Roberts A."/>
            <person name="Saif S."/>
            <person name="Shea T."/>
            <person name="Shenoy N."/>
            <person name="Sisk P."/>
            <person name="Stolte C."/>
            <person name="Sykes S."/>
            <person name="Walk T."/>
            <person name="White J."/>
            <person name="Yandava C."/>
            <person name="Haas B."/>
            <person name="Nusbaum C."/>
            <person name="Birren B."/>
        </authorList>
    </citation>
    <scope>NUCLEOTIDE SEQUENCE</scope>
    <source>
        <strain evidence="7">ATCC 64411</strain>
    </source>
</reference>
<feature type="signal peptide" evidence="5">
    <location>
        <begin position="1"/>
        <end position="18"/>
    </location>
</feature>
<dbReference type="PANTHER" id="PTHR34997">
    <property type="entry name" value="AM15"/>
    <property type="match status" value="1"/>
</dbReference>